<evidence type="ECO:0000256" key="1">
    <source>
        <dbReference type="SAM" id="MobiDB-lite"/>
    </source>
</evidence>
<proteinExistence type="predicted"/>
<keyword evidence="3" id="KW-1185">Reference proteome</keyword>
<dbReference type="InterPro" id="IPR040092">
    <property type="entry name" value="TBRG1"/>
</dbReference>
<dbReference type="SUPFAM" id="SSF50978">
    <property type="entry name" value="WD40 repeat-like"/>
    <property type="match status" value="1"/>
</dbReference>
<gene>
    <name evidence="2" type="ORF">V6N11_050375</name>
</gene>
<dbReference type="EMBL" id="JBBPBN010000007">
    <property type="protein sequence ID" value="KAK9034201.1"/>
    <property type="molecule type" value="Genomic_DNA"/>
</dbReference>
<protein>
    <submittedName>
        <fullName evidence="2">Uncharacterized protein</fullName>
    </submittedName>
</protein>
<accession>A0ABR2T9L8</accession>
<reference evidence="2 3" key="1">
    <citation type="journal article" date="2024" name="G3 (Bethesda)">
        <title>Genome assembly of Hibiscus sabdariffa L. provides insights into metabolisms of medicinal natural products.</title>
        <authorList>
            <person name="Kim T."/>
        </authorList>
    </citation>
    <scope>NUCLEOTIDE SEQUENCE [LARGE SCALE GENOMIC DNA]</scope>
    <source>
        <strain evidence="2">TK-2024</strain>
        <tissue evidence="2">Old leaves</tissue>
    </source>
</reference>
<feature type="region of interest" description="Disordered" evidence="1">
    <location>
        <begin position="62"/>
        <end position="96"/>
    </location>
</feature>
<evidence type="ECO:0000313" key="2">
    <source>
        <dbReference type="EMBL" id="KAK9034201.1"/>
    </source>
</evidence>
<evidence type="ECO:0000313" key="3">
    <source>
        <dbReference type="Proteomes" id="UP001396334"/>
    </source>
</evidence>
<organism evidence="2 3">
    <name type="scientific">Hibiscus sabdariffa</name>
    <name type="common">roselle</name>
    <dbReference type="NCBI Taxonomy" id="183260"/>
    <lineage>
        <taxon>Eukaryota</taxon>
        <taxon>Viridiplantae</taxon>
        <taxon>Streptophyta</taxon>
        <taxon>Embryophyta</taxon>
        <taxon>Tracheophyta</taxon>
        <taxon>Spermatophyta</taxon>
        <taxon>Magnoliopsida</taxon>
        <taxon>eudicotyledons</taxon>
        <taxon>Gunneridae</taxon>
        <taxon>Pentapetalae</taxon>
        <taxon>rosids</taxon>
        <taxon>malvids</taxon>
        <taxon>Malvales</taxon>
        <taxon>Malvaceae</taxon>
        <taxon>Malvoideae</taxon>
        <taxon>Hibiscus</taxon>
    </lineage>
</organism>
<dbReference type="Proteomes" id="UP001396334">
    <property type="component" value="Unassembled WGS sequence"/>
</dbReference>
<dbReference type="PANTHER" id="PTHR22715">
    <property type="entry name" value="TRANSFORMING GROWTH FACTOR BETA REGULATED GENE 1"/>
    <property type="match status" value="1"/>
</dbReference>
<dbReference type="PANTHER" id="PTHR22715:SF1">
    <property type="entry name" value="DNA BINDING PROTEIN"/>
    <property type="match status" value="1"/>
</dbReference>
<comment type="caution">
    <text evidence="2">The sequence shown here is derived from an EMBL/GenBank/DDBJ whole genome shotgun (WGS) entry which is preliminary data.</text>
</comment>
<dbReference type="InterPro" id="IPR036322">
    <property type="entry name" value="WD40_repeat_dom_sf"/>
</dbReference>
<sequence>MKALFEDSQGASVNLDENTADIGNHSVEKNPKKALICTEVYHNFYDFQFEANNHVSAVEDTDEIPMKLSGKDSKAETRAPGTNSSHQAQKKVYTRKKVSKQAYSTRKYTVPLSESIICRNSGDDYAPNKSAMTGASLVSKSSHTSDNKPCNRDIFGNTPILGGEKTTSNCKPEISNITPTVSNEDQKLTCVSKEKDASCFLDPFVSLERGFQENCHKERLEHRTIVENGCSASCQNQVTGFCDKNLSISMEVQGSSDVNHYMDEELTSDLKGIVNLVGGYFHPLPILSVLLGINGNEIHICVSCGLLVEMDRTLFVYKKDVAYNSPQMGSVLFYLTVLKHLIAGCSKENAVKIVRVNPGYVSLVAKVETVQSVQCILVCENDFLLAAGKSGRLHLWVMNSTWSAWTEEFIIPAGNCISCCVVELKKIPKCAHLVIGHNGFGDFVLWDIMKRVNISRFSGSGVPIKQFLPICLLSCQPVFSHADMKGCIDEIVTATKFWFSEHKDRSFLPSEGEDAAIWLLVSTNSDAQHELFILKHCTFWAEGLLMVYQVAVFRVLQPMRSGDQKLWV</sequence>
<name>A0ABR2T9L8_9ROSI</name>